<evidence type="ECO:0000313" key="1">
    <source>
        <dbReference type="EMBL" id="RUO16670.1"/>
    </source>
</evidence>
<reference evidence="1 2" key="1">
    <citation type="submission" date="2018-12" db="EMBL/GenBank/DDBJ databases">
        <title>Persistence of Moraxella catarrhalis in Chronic Obstructive Pulmonary Disease and Regulation of the Hag/MID Adhesin.</title>
        <authorList>
            <person name="Murphy T."/>
            <person name="Zhao X."/>
            <person name="Vyas G."/>
            <person name="Aluvathingal J."/>
            <person name="Nadendla S."/>
            <person name="Tallon L."/>
            <person name="Tettelin H."/>
        </authorList>
    </citation>
    <scope>NUCLEOTIDE SEQUENCE [LARGE SCALE GENOMIC DNA]</scope>
    <source>
        <strain evidence="1 2">173P27B1</strain>
    </source>
</reference>
<sequence>MSQASHLQRLNGNDWWIELAYRSTKLGWAIFLSLLYDL</sequence>
<dbReference type="EMBL" id="RYER01000016">
    <property type="protein sequence ID" value="RUO16670.1"/>
    <property type="molecule type" value="Genomic_DNA"/>
</dbReference>
<accession>A0ABY0BKH7</accession>
<name>A0ABY0BKH7_MORCA</name>
<gene>
    <name evidence="1" type="ORF">EJK54_0459</name>
</gene>
<dbReference type="Proteomes" id="UP000268436">
    <property type="component" value="Unassembled WGS sequence"/>
</dbReference>
<protein>
    <submittedName>
        <fullName evidence="1">Uncharacterized protein</fullName>
    </submittedName>
</protein>
<evidence type="ECO:0000313" key="2">
    <source>
        <dbReference type="Proteomes" id="UP000268436"/>
    </source>
</evidence>
<keyword evidence="2" id="KW-1185">Reference proteome</keyword>
<proteinExistence type="predicted"/>
<organism evidence="1 2">
    <name type="scientific">Moraxella catarrhalis</name>
    <name type="common">Branhamella catarrhalis</name>
    <dbReference type="NCBI Taxonomy" id="480"/>
    <lineage>
        <taxon>Bacteria</taxon>
        <taxon>Pseudomonadati</taxon>
        <taxon>Pseudomonadota</taxon>
        <taxon>Gammaproteobacteria</taxon>
        <taxon>Moraxellales</taxon>
        <taxon>Moraxellaceae</taxon>
        <taxon>Moraxella</taxon>
    </lineage>
</organism>
<comment type="caution">
    <text evidence="1">The sequence shown here is derived from an EMBL/GenBank/DDBJ whole genome shotgun (WGS) entry which is preliminary data.</text>
</comment>